<dbReference type="Gene3D" id="1.25.40.10">
    <property type="entry name" value="Tetratricopeptide repeat domain"/>
    <property type="match status" value="5"/>
</dbReference>
<dbReference type="PANTHER" id="PTHR47941">
    <property type="entry name" value="PENTATRICOPEPTIDE REPEAT-CONTAINING PROTEIN 3, MITOCHONDRIAL"/>
    <property type="match status" value="1"/>
</dbReference>
<protein>
    <submittedName>
        <fullName evidence="5">Uncharacterized protein</fullName>
    </submittedName>
</protein>
<sequence length="727" mass="80801">MGAGAPREPASVAAARKLHHLLRSRDLRPALTYLRTLPSPLTLLPNHALNALLRALAAAGRVRAATSLFRAIPAPTPHSFNSLLAALLRRGRSRVASALLAAFLRSPDASPDVATLNTLLHGLPAASPRPSAPMLLRLFRFLPEAYGFVPDLISYNSLLSALCRAGDLATARKLFDGMRVSGEGDAFPNVVTYTTMIKAYCAKGLADEALALFNTMVADGVPPNRITYNTMLQGFCEAGRMELVKEVFEMESFKPDTCTFNTLVAAHCREGQVEDAMKVFGQMAELHVRRDSASYSMVIRALCESGDFGRAEELVDELLEKEVLKKRGGCVPLIAAYNPVFMYFCDNGKAKKARVLFGQLLDRRSKVDFPAFKTLIRGHCKEGDLEEAYQLVLSMLKRDLAPDSECYIAVIDGFMQKGRMKYAWEALRRMLNSGLRPSTSTFHSVLLGLLKKDGCAKEAADLIEIMLEKKIRQNVDLSTNLIDVLFKNDLNERAYKITKSLYDNGYFIKMEKLIATLCEDKKFIDAAEFTLFSLQKRHGLGVAVHSLVLNGLCVDGRASEAFQLFYELIEDRSTYGIAATRSLVLLHHALEEAGKVKEADFVAKQMRRSAGETIRLLLLLYCNGRRDLKIKASEKKSEFTACHDMCEAVNQHNKMQLLFSPMELTQITYSHPAPNPEKYSCLEGERPCEIVKVRCLVAVAVPLVVKAVILEHMTVHIWDSIPDEEID</sequence>
<gene>
    <name evidence="5" type="ORF">U9M48_025881</name>
</gene>
<feature type="repeat" description="PPR" evidence="4">
    <location>
        <begin position="291"/>
        <end position="325"/>
    </location>
</feature>
<keyword evidence="3" id="KW-0809">Transit peptide</keyword>
<evidence type="ECO:0000313" key="6">
    <source>
        <dbReference type="Proteomes" id="UP001341281"/>
    </source>
</evidence>
<dbReference type="PROSITE" id="PS51375">
    <property type="entry name" value="PPR"/>
    <property type="match status" value="7"/>
</dbReference>
<dbReference type="AlphaFoldDB" id="A0AAQ3WXS7"/>
<dbReference type="InterPro" id="IPR002885">
    <property type="entry name" value="PPR_rpt"/>
</dbReference>
<reference evidence="5 6" key="1">
    <citation type="submission" date="2024-02" db="EMBL/GenBank/DDBJ databases">
        <title>High-quality chromosome-scale genome assembly of Pensacola bahiagrass (Paspalum notatum Flugge var. saurae).</title>
        <authorList>
            <person name="Vega J.M."/>
            <person name="Podio M."/>
            <person name="Orjuela J."/>
            <person name="Siena L.A."/>
            <person name="Pessino S.C."/>
            <person name="Combes M.C."/>
            <person name="Mariac C."/>
            <person name="Albertini E."/>
            <person name="Pupilli F."/>
            <person name="Ortiz J.P.A."/>
            <person name="Leblanc O."/>
        </authorList>
    </citation>
    <scope>NUCLEOTIDE SEQUENCE [LARGE SCALE GENOMIC DNA]</scope>
    <source>
        <strain evidence="5">R1</strain>
        <tissue evidence="5">Leaf</tissue>
    </source>
</reference>
<evidence type="ECO:0000256" key="3">
    <source>
        <dbReference type="ARBA" id="ARBA00022946"/>
    </source>
</evidence>
<organism evidence="5 6">
    <name type="scientific">Paspalum notatum var. saurae</name>
    <dbReference type="NCBI Taxonomy" id="547442"/>
    <lineage>
        <taxon>Eukaryota</taxon>
        <taxon>Viridiplantae</taxon>
        <taxon>Streptophyta</taxon>
        <taxon>Embryophyta</taxon>
        <taxon>Tracheophyta</taxon>
        <taxon>Spermatophyta</taxon>
        <taxon>Magnoliopsida</taxon>
        <taxon>Liliopsida</taxon>
        <taxon>Poales</taxon>
        <taxon>Poaceae</taxon>
        <taxon>PACMAD clade</taxon>
        <taxon>Panicoideae</taxon>
        <taxon>Andropogonodae</taxon>
        <taxon>Paspaleae</taxon>
        <taxon>Paspalinae</taxon>
        <taxon>Paspalum</taxon>
    </lineage>
</organism>
<dbReference type="Pfam" id="PF01535">
    <property type="entry name" value="PPR"/>
    <property type="match status" value="1"/>
</dbReference>
<evidence type="ECO:0000256" key="2">
    <source>
        <dbReference type="ARBA" id="ARBA00022737"/>
    </source>
</evidence>
<dbReference type="NCBIfam" id="TIGR00756">
    <property type="entry name" value="PPR"/>
    <property type="match status" value="7"/>
</dbReference>
<dbReference type="EMBL" id="CP144749">
    <property type="protein sequence ID" value="WVZ78118.1"/>
    <property type="molecule type" value="Genomic_DNA"/>
</dbReference>
<proteinExistence type="inferred from homology"/>
<dbReference type="InterPro" id="IPR011990">
    <property type="entry name" value="TPR-like_helical_dom_sf"/>
</dbReference>
<evidence type="ECO:0000256" key="1">
    <source>
        <dbReference type="ARBA" id="ARBA00007626"/>
    </source>
</evidence>
<evidence type="ECO:0000313" key="5">
    <source>
        <dbReference type="EMBL" id="WVZ78118.1"/>
    </source>
</evidence>
<feature type="repeat" description="PPR" evidence="4">
    <location>
        <begin position="151"/>
        <end position="185"/>
    </location>
</feature>
<dbReference type="Pfam" id="PF13041">
    <property type="entry name" value="PPR_2"/>
    <property type="match status" value="3"/>
</dbReference>
<keyword evidence="2" id="KW-0677">Repeat</keyword>
<evidence type="ECO:0000256" key="4">
    <source>
        <dbReference type="PROSITE-ProRule" id="PRU00708"/>
    </source>
</evidence>
<keyword evidence="6" id="KW-1185">Reference proteome</keyword>
<comment type="similarity">
    <text evidence="1">Belongs to the PPR family. P subfamily.</text>
</comment>
<dbReference type="SUPFAM" id="SSF48452">
    <property type="entry name" value="TPR-like"/>
    <property type="match status" value="1"/>
</dbReference>
<name>A0AAQ3WXS7_PASNO</name>
<feature type="repeat" description="PPR" evidence="4">
    <location>
        <begin position="403"/>
        <end position="437"/>
    </location>
</feature>
<dbReference type="Pfam" id="PF12854">
    <property type="entry name" value="PPR_1"/>
    <property type="match status" value="1"/>
</dbReference>
<dbReference type="Proteomes" id="UP001341281">
    <property type="component" value="Chromosome 05"/>
</dbReference>
<feature type="repeat" description="PPR" evidence="4">
    <location>
        <begin position="224"/>
        <end position="254"/>
    </location>
</feature>
<feature type="repeat" description="PPR" evidence="4">
    <location>
        <begin position="189"/>
        <end position="223"/>
    </location>
</feature>
<feature type="repeat" description="PPR" evidence="4">
    <location>
        <begin position="368"/>
        <end position="402"/>
    </location>
</feature>
<accession>A0AAQ3WXS7</accession>
<feature type="repeat" description="PPR" evidence="4">
    <location>
        <begin position="256"/>
        <end position="290"/>
    </location>
</feature>